<dbReference type="GO" id="GO:0005739">
    <property type="term" value="C:mitochondrion"/>
    <property type="evidence" value="ECO:0007669"/>
    <property type="project" value="TreeGrafter"/>
</dbReference>
<dbReference type="AlphaFoldDB" id="A0A3R7PSE6"/>
<proteinExistence type="inferred from homology"/>
<dbReference type="PANTHER" id="PTHR23152:SF4">
    <property type="entry name" value="2-OXOADIPATE DEHYDROGENASE COMPLEX COMPONENT E1"/>
    <property type="match status" value="1"/>
</dbReference>
<dbReference type="GO" id="GO:0045252">
    <property type="term" value="C:oxoglutarate dehydrogenase complex"/>
    <property type="evidence" value="ECO:0007669"/>
    <property type="project" value="TreeGrafter"/>
</dbReference>
<evidence type="ECO:0000256" key="5">
    <source>
        <dbReference type="ARBA" id="ARBA00037426"/>
    </source>
</evidence>
<evidence type="ECO:0000256" key="2">
    <source>
        <dbReference type="ARBA" id="ARBA00006936"/>
    </source>
</evidence>
<dbReference type="GO" id="GO:0004591">
    <property type="term" value="F:oxoglutarate dehydrogenase (succinyl-transferring) activity"/>
    <property type="evidence" value="ECO:0007669"/>
    <property type="project" value="TreeGrafter"/>
</dbReference>
<dbReference type="GO" id="GO:0006099">
    <property type="term" value="P:tricarboxylic acid cycle"/>
    <property type="evidence" value="ECO:0007669"/>
    <property type="project" value="TreeGrafter"/>
</dbReference>
<comment type="similarity">
    <text evidence="2">Belongs to the alpha-ketoglutarate dehydrogenase family.</text>
</comment>
<evidence type="ECO:0000256" key="6">
    <source>
        <dbReference type="ARBA" id="ARBA00040267"/>
    </source>
</evidence>
<evidence type="ECO:0000259" key="8">
    <source>
        <dbReference type="Pfam" id="PF16078"/>
    </source>
</evidence>
<evidence type="ECO:0000256" key="1">
    <source>
        <dbReference type="ARBA" id="ARBA00001964"/>
    </source>
</evidence>
<evidence type="ECO:0000256" key="4">
    <source>
        <dbReference type="ARBA" id="ARBA00023052"/>
    </source>
</evidence>
<protein>
    <recommendedName>
        <fullName evidence="6">2-oxoglutarate dehydrogenase, mitochondrial</fullName>
    </recommendedName>
    <alternativeName>
        <fullName evidence="7">2-oxoglutarate dehydrogenase complex component E1</fullName>
    </alternativeName>
</protein>
<sequence>MNRARVLSHLLSRAPPGTPLAAARTFLYGGTRGKASAPPPPTALAAEPFLNGSSSNYVEEMYTAWLQDPKSVHQSWDTFFRNASAGAAPGTAYTAPPSLAEPTPHHVPLSSIAPAMSTSPMVGDAQISDKVIDDHLAVQGIIRAYQIRGHSIANLDPLGINTVDPSQGRQLVVRNYMNRFNCLNLFPFSVLVFGYTRIEKKISIDQEAKTLIRRTTTTAHLLPPTSLLLTTRTRLHPFDVLRQAESTGDLVLC</sequence>
<dbReference type="Gene3D" id="1.10.287.1150">
    <property type="entry name" value="TPP helical domain"/>
    <property type="match status" value="1"/>
</dbReference>
<keyword evidence="3" id="KW-0560">Oxidoreductase</keyword>
<feature type="domain" description="2-oxoglutarate dehydrogenase E1 component N-terminal" evidence="8">
    <location>
        <begin position="48"/>
        <end position="86"/>
    </location>
</feature>
<dbReference type="InterPro" id="IPR011603">
    <property type="entry name" value="2oxoglutarate_DH_E1"/>
</dbReference>
<evidence type="ECO:0000256" key="3">
    <source>
        <dbReference type="ARBA" id="ARBA00023002"/>
    </source>
</evidence>
<dbReference type="InterPro" id="IPR032106">
    <property type="entry name" value="2-oxogl_dehyd_N"/>
</dbReference>
<evidence type="ECO:0000256" key="7">
    <source>
        <dbReference type="ARBA" id="ARBA00042984"/>
    </source>
</evidence>
<reference evidence="9 10" key="1">
    <citation type="submission" date="2018-04" db="EMBL/GenBank/DDBJ databases">
        <authorList>
            <person name="Zhang X."/>
            <person name="Yuan J."/>
            <person name="Li F."/>
            <person name="Xiang J."/>
        </authorList>
    </citation>
    <scope>NUCLEOTIDE SEQUENCE [LARGE SCALE GENOMIC DNA]</scope>
    <source>
        <tissue evidence="9">Muscle</tissue>
    </source>
</reference>
<comment type="cofactor">
    <cofactor evidence="1">
        <name>thiamine diphosphate</name>
        <dbReference type="ChEBI" id="CHEBI:58937"/>
    </cofactor>
</comment>
<dbReference type="EMBL" id="QCYY01001012">
    <property type="protein sequence ID" value="ROT81147.1"/>
    <property type="molecule type" value="Genomic_DNA"/>
</dbReference>
<accession>A0A3R7PSE6</accession>
<evidence type="ECO:0000313" key="9">
    <source>
        <dbReference type="EMBL" id="ROT81147.1"/>
    </source>
</evidence>
<comment type="caution">
    <text evidence="9">The sequence shown here is derived from an EMBL/GenBank/DDBJ whole genome shotgun (WGS) entry which is preliminary data.</text>
</comment>
<keyword evidence="4" id="KW-0786">Thiamine pyrophosphate</keyword>
<dbReference type="PANTHER" id="PTHR23152">
    <property type="entry name" value="2-OXOGLUTARATE DEHYDROGENASE"/>
    <property type="match status" value="1"/>
</dbReference>
<comment type="function">
    <text evidence="5">The 2-oxoglutarate dehydrogenase complex catalyzes the overall conversion of 2-oxoglutarate to succinyl-CoA and CO(2). It contains multiple copies of three enzymatic components: 2-oxoglutarate dehydrogenase (E1), dihydrolipoamide succinyltransferase (E2) and lipoamide dehydrogenase (E3).</text>
</comment>
<dbReference type="Proteomes" id="UP000283509">
    <property type="component" value="Unassembled WGS sequence"/>
</dbReference>
<dbReference type="STRING" id="6689.A0A3R7PSE6"/>
<dbReference type="Pfam" id="PF16078">
    <property type="entry name" value="2-oxogl_dehyd_N"/>
    <property type="match status" value="1"/>
</dbReference>
<organism evidence="9 10">
    <name type="scientific">Penaeus vannamei</name>
    <name type="common">Whiteleg shrimp</name>
    <name type="synonym">Litopenaeus vannamei</name>
    <dbReference type="NCBI Taxonomy" id="6689"/>
    <lineage>
        <taxon>Eukaryota</taxon>
        <taxon>Metazoa</taxon>
        <taxon>Ecdysozoa</taxon>
        <taxon>Arthropoda</taxon>
        <taxon>Crustacea</taxon>
        <taxon>Multicrustacea</taxon>
        <taxon>Malacostraca</taxon>
        <taxon>Eumalacostraca</taxon>
        <taxon>Eucarida</taxon>
        <taxon>Decapoda</taxon>
        <taxon>Dendrobranchiata</taxon>
        <taxon>Penaeoidea</taxon>
        <taxon>Penaeidae</taxon>
        <taxon>Penaeus</taxon>
    </lineage>
</organism>
<gene>
    <name evidence="9" type="ORF">C7M84_000100</name>
</gene>
<name>A0A3R7PSE6_PENVA</name>
<dbReference type="OrthoDB" id="413077at2759"/>
<evidence type="ECO:0000313" key="10">
    <source>
        <dbReference type="Proteomes" id="UP000283509"/>
    </source>
</evidence>
<reference evidence="9 10" key="2">
    <citation type="submission" date="2019-01" db="EMBL/GenBank/DDBJ databases">
        <title>The decoding of complex shrimp genome reveals the adaptation for benthos swimmer, frequently molting mechanism and breeding impact on genome.</title>
        <authorList>
            <person name="Sun Y."/>
            <person name="Gao Y."/>
            <person name="Yu Y."/>
        </authorList>
    </citation>
    <scope>NUCLEOTIDE SEQUENCE [LARGE SCALE GENOMIC DNA]</scope>
    <source>
        <tissue evidence="9">Muscle</tissue>
    </source>
</reference>
<keyword evidence="10" id="KW-1185">Reference proteome</keyword>
<dbReference type="GO" id="GO:0030976">
    <property type="term" value="F:thiamine pyrophosphate binding"/>
    <property type="evidence" value="ECO:0007669"/>
    <property type="project" value="InterPro"/>
</dbReference>